<organism evidence="10 11">
    <name type="scientific">Chryseobacterium tructae</name>
    <dbReference type="NCBI Taxonomy" id="1037380"/>
    <lineage>
        <taxon>Bacteria</taxon>
        <taxon>Pseudomonadati</taxon>
        <taxon>Bacteroidota</taxon>
        <taxon>Flavobacteriia</taxon>
        <taxon>Flavobacteriales</taxon>
        <taxon>Weeksellaceae</taxon>
        <taxon>Chryseobacterium group</taxon>
        <taxon>Chryseobacterium</taxon>
    </lineage>
</organism>
<dbReference type="SUPFAM" id="SSF53335">
    <property type="entry name" value="S-adenosyl-L-methionine-dependent methyltransferases"/>
    <property type="match status" value="1"/>
</dbReference>
<dbReference type="RefSeq" id="WP_290295654.1">
    <property type="nucleotide sequence ID" value="NZ_JAUFQR010000001.1"/>
</dbReference>
<evidence type="ECO:0000256" key="7">
    <source>
        <dbReference type="RuleBase" id="RU000416"/>
    </source>
</evidence>
<comment type="catalytic activity">
    <reaction evidence="5 8">
        <text>a 2'-deoxycytidine in DNA + S-adenosyl-L-methionine = a 5-methyl-2'-deoxycytidine in DNA + S-adenosyl-L-homocysteine + H(+)</text>
        <dbReference type="Rhea" id="RHEA:13681"/>
        <dbReference type="Rhea" id="RHEA-COMP:11369"/>
        <dbReference type="Rhea" id="RHEA-COMP:11370"/>
        <dbReference type="ChEBI" id="CHEBI:15378"/>
        <dbReference type="ChEBI" id="CHEBI:57856"/>
        <dbReference type="ChEBI" id="CHEBI:59789"/>
        <dbReference type="ChEBI" id="CHEBI:85452"/>
        <dbReference type="ChEBI" id="CHEBI:85454"/>
        <dbReference type="EC" id="2.1.1.37"/>
    </reaction>
</comment>
<dbReference type="Pfam" id="PF00145">
    <property type="entry name" value="DNA_methylase"/>
    <property type="match status" value="1"/>
</dbReference>
<dbReference type="Proteomes" id="UP001595735">
    <property type="component" value="Unassembled WGS sequence"/>
</dbReference>
<dbReference type="CDD" id="cd04762">
    <property type="entry name" value="HTH_MerR-trunc"/>
    <property type="match status" value="1"/>
</dbReference>
<dbReference type="PROSITE" id="PS00095">
    <property type="entry name" value="C5_MTASE_2"/>
    <property type="match status" value="1"/>
</dbReference>
<evidence type="ECO:0000256" key="6">
    <source>
        <dbReference type="PROSITE-ProRule" id="PRU01016"/>
    </source>
</evidence>
<evidence type="ECO:0000313" key="11">
    <source>
        <dbReference type="Proteomes" id="UP001595735"/>
    </source>
</evidence>
<evidence type="ECO:0000313" key="10">
    <source>
        <dbReference type="EMBL" id="MFC3755617.1"/>
    </source>
</evidence>
<keyword evidence="11" id="KW-1185">Reference proteome</keyword>
<dbReference type="PANTHER" id="PTHR10629:SF52">
    <property type="entry name" value="DNA (CYTOSINE-5)-METHYLTRANSFERASE 1"/>
    <property type="match status" value="1"/>
</dbReference>
<dbReference type="InterPro" id="IPR009061">
    <property type="entry name" value="DNA-bd_dom_put_sf"/>
</dbReference>
<dbReference type="CDD" id="cd00315">
    <property type="entry name" value="Cyt_C5_DNA_methylase"/>
    <property type="match status" value="1"/>
</dbReference>
<protein>
    <recommendedName>
        <fullName evidence="8">Cytosine-specific methyltransferase</fullName>
        <ecNumber evidence="8">2.1.1.37</ecNumber>
    </recommendedName>
</protein>
<keyword evidence="3 6" id="KW-0949">S-adenosyl-L-methionine</keyword>
<sequence>MSEYLTLAETAELLGKNKETLRRWDREGKLSAVREPISNYRVYRKEDVEILFAEFFKNEINETFSNFVEPNHEYKVLELFAGAGGLAVGLEKAGLKCAALNEIDKYACQTLRKNRPHWNVLEGDIKNFDFTEYKDQIDVVTGGFPCQAFSYAGKRLGFEDARGTLFYEFARVVKEVNPPICIGENVRGLLNHDGGKTLEGMKSILNEIGYNVVPIQVLKAINFKVPQKRERLILVGIRKDIEIQYEYPTPYKKIYNLSEALKKGELFDCDVPKSNGAKYPASKEAVLDLVPPKGYWRDLPVEIQKDFMGASFYLGGGKTGMARRIGWDEPCLTLTCSPAQKQTERCHPDETRPFTVREYARIQTFPDDWQFEGPMAQQYKQIGNAVPVNLGCEVGYSIIQFLNKYYQVNRN</sequence>
<dbReference type="InterPro" id="IPR050390">
    <property type="entry name" value="C5-Methyltransferase"/>
</dbReference>
<keyword evidence="1 6" id="KW-0489">Methyltransferase</keyword>
<accession>A0ABV7XSI1</accession>
<proteinExistence type="inferred from homology"/>
<evidence type="ECO:0000256" key="5">
    <source>
        <dbReference type="ARBA" id="ARBA00047422"/>
    </source>
</evidence>
<evidence type="ECO:0000256" key="8">
    <source>
        <dbReference type="RuleBase" id="RU000417"/>
    </source>
</evidence>
<comment type="similarity">
    <text evidence="6 7">Belongs to the class I-like SAM-binding methyltransferase superfamily. C5-methyltransferase family.</text>
</comment>
<evidence type="ECO:0000256" key="4">
    <source>
        <dbReference type="ARBA" id="ARBA00022747"/>
    </source>
</evidence>
<dbReference type="InterPro" id="IPR001525">
    <property type="entry name" value="C5_MeTfrase"/>
</dbReference>
<dbReference type="PROSITE" id="PS50937">
    <property type="entry name" value="HTH_MERR_2"/>
    <property type="match status" value="1"/>
</dbReference>
<evidence type="ECO:0000256" key="1">
    <source>
        <dbReference type="ARBA" id="ARBA00022603"/>
    </source>
</evidence>
<dbReference type="SUPFAM" id="SSF46955">
    <property type="entry name" value="Putative DNA-binding domain"/>
    <property type="match status" value="1"/>
</dbReference>
<dbReference type="InterPro" id="IPR018117">
    <property type="entry name" value="C5_DNA_meth_AS"/>
</dbReference>
<dbReference type="InterPro" id="IPR000551">
    <property type="entry name" value="MerR-type_HTH_dom"/>
</dbReference>
<evidence type="ECO:0000256" key="3">
    <source>
        <dbReference type="ARBA" id="ARBA00022691"/>
    </source>
</evidence>
<reference evidence="11" key="1">
    <citation type="journal article" date="2019" name="Int. J. Syst. Evol. Microbiol.">
        <title>The Global Catalogue of Microorganisms (GCM) 10K type strain sequencing project: providing services to taxonomists for standard genome sequencing and annotation.</title>
        <authorList>
            <consortium name="The Broad Institute Genomics Platform"/>
            <consortium name="The Broad Institute Genome Sequencing Center for Infectious Disease"/>
            <person name="Wu L."/>
            <person name="Ma J."/>
        </authorList>
    </citation>
    <scope>NUCLEOTIDE SEQUENCE [LARGE SCALE GENOMIC DNA]</scope>
    <source>
        <strain evidence="11">CECT 7798</strain>
    </source>
</reference>
<feature type="domain" description="HTH merR-type" evidence="9">
    <location>
        <begin position="4"/>
        <end position="51"/>
    </location>
</feature>
<dbReference type="PRINTS" id="PR00105">
    <property type="entry name" value="C5METTRFRASE"/>
</dbReference>
<evidence type="ECO:0000256" key="2">
    <source>
        <dbReference type="ARBA" id="ARBA00022679"/>
    </source>
</evidence>
<dbReference type="PANTHER" id="PTHR10629">
    <property type="entry name" value="CYTOSINE-SPECIFIC METHYLTRANSFERASE"/>
    <property type="match status" value="1"/>
</dbReference>
<dbReference type="EC" id="2.1.1.37" evidence="8"/>
<dbReference type="InterPro" id="IPR031303">
    <property type="entry name" value="C5_meth_CS"/>
</dbReference>
<dbReference type="NCBIfam" id="TIGR00675">
    <property type="entry name" value="dcm"/>
    <property type="match status" value="1"/>
</dbReference>
<dbReference type="Gene3D" id="3.40.50.150">
    <property type="entry name" value="Vaccinia Virus protein VP39"/>
    <property type="match status" value="1"/>
</dbReference>
<keyword evidence="2 6" id="KW-0808">Transferase</keyword>
<dbReference type="GO" id="GO:0032259">
    <property type="term" value="P:methylation"/>
    <property type="evidence" value="ECO:0007669"/>
    <property type="project" value="UniProtKB-KW"/>
</dbReference>
<gene>
    <name evidence="10" type="primary">dcm</name>
    <name evidence="10" type="ORF">ACFONJ_06530</name>
</gene>
<comment type="caution">
    <text evidence="10">The sequence shown here is derived from an EMBL/GenBank/DDBJ whole genome shotgun (WGS) entry which is preliminary data.</text>
</comment>
<dbReference type="Gene3D" id="3.90.120.10">
    <property type="entry name" value="DNA Methylase, subunit A, domain 2"/>
    <property type="match status" value="1"/>
</dbReference>
<dbReference type="InterPro" id="IPR041657">
    <property type="entry name" value="HTH_17"/>
</dbReference>
<dbReference type="Gene3D" id="1.10.1660.10">
    <property type="match status" value="1"/>
</dbReference>
<keyword evidence="4" id="KW-0680">Restriction system</keyword>
<dbReference type="InterPro" id="IPR029063">
    <property type="entry name" value="SAM-dependent_MTases_sf"/>
</dbReference>
<name>A0ABV7XSI1_9FLAO</name>
<dbReference type="Pfam" id="PF12728">
    <property type="entry name" value="HTH_17"/>
    <property type="match status" value="1"/>
</dbReference>
<dbReference type="PROSITE" id="PS51679">
    <property type="entry name" value="SAM_MT_C5"/>
    <property type="match status" value="1"/>
</dbReference>
<evidence type="ECO:0000259" key="9">
    <source>
        <dbReference type="PROSITE" id="PS50937"/>
    </source>
</evidence>
<feature type="active site" evidence="6">
    <location>
        <position position="146"/>
    </location>
</feature>
<dbReference type="EMBL" id="JBHRYO010000002">
    <property type="protein sequence ID" value="MFC3755617.1"/>
    <property type="molecule type" value="Genomic_DNA"/>
</dbReference>
<dbReference type="GO" id="GO:0003886">
    <property type="term" value="F:DNA (cytosine-5-)-methyltransferase activity"/>
    <property type="evidence" value="ECO:0007669"/>
    <property type="project" value="UniProtKB-EC"/>
</dbReference>
<dbReference type="PROSITE" id="PS00094">
    <property type="entry name" value="C5_MTASE_1"/>
    <property type="match status" value="1"/>
</dbReference>